<comment type="caution">
    <text evidence="3">The sequence shown here is derived from an EMBL/GenBank/DDBJ whole genome shotgun (WGS) entry which is preliminary data.</text>
</comment>
<keyword evidence="2" id="KW-0472">Membrane</keyword>
<evidence type="ECO:0000256" key="1">
    <source>
        <dbReference type="SAM" id="MobiDB-lite"/>
    </source>
</evidence>
<keyword evidence="2" id="KW-0812">Transmembrane</keyword>
<feature type="compositionally biased region" description="Basic and acidic residues" evidence="1">
    <location>
        <begin position="62"/>
        <end position="75"/>
    </location>
</feature>
<dbReference type="AlphaFoldDB" id="S8AGR8"/>
<dbReference type="Proteomes" id="UP000015100">
    <property type="component" value="Unassembled WGS sequence"/>
</dbReference>
<proteinExistence type="predicted"/>
<organism evidence="3 4">
    <name type="scientific">Dactylellina haptotyla (strain CBS 200.50)</name>
    <name type="common">Nematode-trapping fungus</name>
    <name type="synonym">Monacrosporium haptotylum</name>
    <dbReference type="NCBI Taxonomy" id="1284197"/>
    <lineage>
        <taxon>Eukaryota</taxon>
        <taxon>Fungi</taxon>
        <taxon>Dikarya</taxon>
        <taxon>Ascomycota</taxon>
        <taxon>Pezizomycotina</taxon>
        <taxon>Orbiliomycetes</taxon>
        <taxon>Orbiliales</taxon>
        <taxon>Orbiliaceae</taxon>
        <taxon>Dactylellina</taxon>
    </lineage>
</organism>
<feature type="region of interest" description="Disordered" evidence="1">
    <location>
        <begin position="62"/>
        <end position="81"/>
    </location>
</feature>
<dbReference type="EMBL" id="AQGS01000129">
    <property type="protein sequence ID" value="EPS42084.1"/>
    <property type="molecule type" value="Genomic_DNA"/>
</dbReference>
<evidence type="ECO:0000256" key="2">
    <source>
        <dbReference type="SAM" id="Phobius"/>
    </source>
</evidence>
<evidence type="ECO:0000313" key="3">
    <source>
        <dbReference type="EMBL" id="EPS42084.1"/>
    </source>
</evidence>
<accession>S8AGR8</accession>
<name>S8AGR8_DACHA</name>
<dbReference type="HOGENOM" id="CLU_1320853_0_0_1"/>
<keyword evidence="4" id="KW-1185">Reference proteome</keyword>
<sequence length="208" mass="24313">MAIRKKVSNKLPEFMKDALVGVLVALSAIIFLIAIAVILPKFIRYQQLKKWKKARELEEADRKQKLEQQQERSQSEDIGFPENSQRLERPHWADHPFCRQVSHYQLNNSDTSNINTKIKEGNYLIFENNMGKFSVCLYRVLLFSTILSASAIAIALHSHFFGNGRKPKDSKGLQMKMPNSRQSWLRRKDRLRFSFYPVEELEEDKSIL</sequence>
<reference evidence="3 4" key="1">
    <citation type="journal article" date="2013" name="PLoS Genet.">
        <title>Genomic mechanisms accounting for the adaptation to parasitism in nematode-trapping fungi.</title>
        <authorList>
            <person name="Meerupati T."/>
            <person name="Andersson K.M."/>
            <person name="Friman E."/>
            <person name="Kumar D."/>
            <person name="Tunlid A."/>
            <person name="Ahren D."/>
        </authorList>
    </citation>
    <scope>NUCLEOTIDE SEQUENCE [LARGE SCALE GENOMIC DNA]</scope>
    <source>
        <strain evidence="3 4">CBS 200.50</strain>
    </source>
</reference>
<keyword evidence="2" id="KW-1133">Transmembrane helix</keyword>
<reference evidence="4" key="2">
    <citation type="submission" date="2013-04" db="EMBL/GenBank/DDBJ databases">
        <title>Genomic mechanisms accounting for the adaptation to parasitism in nematode-trapping fungi.</title>
        <authorList>
            <person name="Ahren D.G."/>
        </authorList>
    </citation>
    <scope>NUCLEOTIDE SEQUENCE [LARGE SCALE GENOMIC DNA]</scope>
    <source>
        <strain evidence="4">CBS 200.50</strain>
    </source>
</reference>
<evidence type="ECO:0000313" key="4">
    <source>
        <dbReference type="Proteomes" id="UP000015100"/>
    </source>
</evidence>
<gene>
    <name evidence="3" type="ORF">H072_3915</name>
</gene>
<feature type="transmembrane region" description="Helical" evidence="2">
    <location>
        <begin position="140"/>
        <end position="161"/>
    </location>
</feature>
<protein>
    <submittedName>
        <fullName evidence="3">Uncharacterized protein</fullName>
    </submittedName>
</protein>
<feature type="transmembrane region" description="Helical" evidence="2">
    <location>
        <begin position="20"/>
        <end position="43"/>
    </location>
</feature>